<dbReference type="RefSeq" id="WP_106334622.1">
    <property type="nucleotide sequence ID" value="NZ_PVZS01000001.1"/>
</dbReference>
<name>A0A2T1HYS0_9HYPH</name>
<dbReference type="InterPro" id="IPR029069">
    <property type="entry name" value="HotDog_dom_sf"/>
</dbReference>
<dbReference type="EMBL" id="PVZS01000001">
    <property type="protein sequence ID" value="PSC06837.1"/>
    <property type="molecule type" value="Genomic_DNA"/>
</dbReference>
<dbReference type="CDD" id="cd03454">
    <property type="entry name" value="YdeM"/>
    <property type="match status" value="1"/>
</dbReference>
<dbReference type="InterPro" id="IPR052342">
    <property type="entry name" value="MCH/BMMD"/>
</dbReference>
<dbReference type="Proteomes" id="UP000239772">
    <property type="component" value="Unassembled WGS sequence"/>
</dbReference>
<dbReference type="AlphaFoldDB" id="A0A2T1HYS0"/>
<comment type="caution">
    <text evidence="2">The sequence shown here is derived from an EMBL/GenBank/DDBJ whole genome shotgun (WGS) entry which is preliminary data.</text>
</comment>
<evidence type="ECO:0000313" key="2">
    <source>
        <dbReference type="EMBL" id="PSC06837.1"/>
    </source>
</evidence>
<dbReference type="SUPFAM" id="SSF54637">
    <property type="entry name" value="Thioesterase/thiol ester dehydrase-isomerase"/>
    <property type="match status" value="1"/>
</dbReference>
<protein>
    <submittedName>
        <fullName evidence="2">Dehydratase</fullName>
    </submittedName>
</protein>
<dbReference type="InterPro" id="IPR002539">
    <property type="entry name" value="MaoC-like_dom"/>
</dbReference>
<dbReference type="PANTHER" id="PTHR43664">
    <property type="entry name" value="MONOAMINE OXIDASE-RELATED"/>
    <property type="match status" value="1"/>
</dbReference>
<dbReference type="Pfam" id="PF01575">
    <property type="entry name" value="MaoC_dehydratas"/>
    <property type="match status" value="1"/>
</dbReference>
<accession>A0A2T1HYS0</accession>
<keyword evidence="3" id="KW-1185">Reference proteome</keyword>
<dbReference type="OrthoDB" id="9797938at2"/>
<reference evidence="3" key="1">
    <citation type="submission" date="2018-03" db="EMBL/GenBank/DDBJ databases">
        <authorList>
            <person name="Sun L."/>
            <person name="Liu H."/>
            <person name="Chen W."/>
            <person name="Huang K."/>
            <person name="Liu W."/>
            <person name="Gao X."/>
        </authorList>
    </citation>
    <scope>NUCLEOTIDE SEQUENCE [LARGE SCALE GENOMIC DNA]</scope>
    <source>
        <strain evidence="3">SH9</strain>
    </source>
</reference>
<sequence length="165" mass="18157">MSASVTPIWLDDLVVGEREALGSHTFTAEEIKTFAAAYDPQPFHMDEEAAKASHFGALCASGWHTVGIWMRLRIATMKKTQEALRAAGLPIPGFGPSPGFRDLKWLKPVYVGDTISFDSTLLEARPSGSRPGWGLVHHLNTGINQHGQRVMEFVGVAFWQRRPGT</sequence>
<gene>
    <name evidence="2" type="ORF">SLNSH_00140</name>
</gene>
<dbReference type="Gene3D" id="3.10.129.10">
    <property type="entry name" value="Hotdog Thioesterase"/>
    <property type="match status" value="1"/>
</dbReference>
<proteinExistence type="predicted"/>
<feature type="domain" description="MaoC-like" evidence="1">
    <location>
        <begin position="24"/>
        <end position="120"/>
    </location>
</feature>
<evidence type="ECO:0000313" key="3">
    <source>
        <dbReference type="Proteomes" id="UP000239772"/>
    </source>
</evidence>
<evidence type="ECO:0000259" key="1">
    <source>
        <dbReference type="Pfam" id="PF01575"/>
    </source>
</evidence>
<organism evidence="2 3">
    <name type="scientific">Alsobacter soli</name>
    <dbReference type="NCBI Taxonomy" id="2109933"/>
    <lineage>
        <taxon>Bacteria</taxon>
        <taxon>Pseudomonadati</taxon>
        <taxon>Pseudomonadota</taxon>
        <taxon>Alphaproteobacteria</taxon>
        <taxon>Hyphomicrobiales</taxon>
        <taxon>Alsobacteraceae</taxon>
        <taxon>Alsobacter</taxon>
    </lineage>
</organism>
<dbReference type="PANTHER" id="PTHR43664:SF1">
    <property type="entry name" value="BETA-METHYLMALYL-COA DEHYDRATASE"/>
    <property type="match status" value="1"/>
</dbReference>